<dbReference type="Gene3D" id="3.40.50.850">
    <property type="entry name" value="Isochorismatase-like"/>
    <property type="match status" value="1"/>
</dbReference>
<dbReference type="Proteomes" id="UP000234456">
    <property type="component" value="Unassembled WGS sequence"/>
</dbReference>
<dbReference type="InterPro" id="IPR000868">
    <property type="entry name" value="Isochorismatase-like_dom"/>
</dbReference>
<feature type="chain" id="PRO_5014672124" evidence="1">
    <location>
        <begin position="34"/>
        <end position="245"/>
    </location>
</feature>
<accession>A0A2N4TLM7</accession>
<reference evidence="3 4" key="1">
    <citation type="submission" date="2017-12" db="EMBL/GenBank/DDBJ databases">
        <title>Draft genome sequence of Ralstonia pickettii 52.</title>
        <authorList>
            <person name="Zheng B."/>
        </authorList>
    </citation>
    <scope>NUCLEOTIDE SEQUENCE [LARGE SCALE GENOMIC DNA]</scope>
    <source>
        <strain evidence="3 4">52</strain>
    </source>
</reference>
<dbReference type="SUPFAM" id="SSF52499">
    <property type="entry name" value="Isochorismatase-like hydrolases"/>
    <property type="match status" value="1"/>
</dbReference>
<evidence type="ECO:0000313" key="4">
    <source>
        <dbReference type="Proteomes" id="UP000234456"/>
    </source>
</evidence>
<feature type="domain" description="Isochorismatase-like" evidence="2">
    <location>
        <begin position="59"/>
        <end position="213"/>
    </location>
</feature>
<dbReference type="InterPro" id="IPR036380">
    <property type="entry name" value="Isochorismatase-like_sf"/>
</dbReference>
<name>A0A2N4TLM7_RALPI</name>
<dbReference type="Pfam" id="PF00857">
    <property type="entry name" value="Isochorismatase"/>
    <property type="match status" value="1"/>
</dbReference>
<evidence type="ECO:0000256" key="1">
    <source>
        <dbReference type="SAM" id="SignalP"/>
    </source>
</evidence>
<protein>
    <submittedName>
        <fullName evidence="3">Isochorismatase</fullName>
    </submittedName>
</protein>
<dbReference type="InterPro" id="IPR053152">
    <property type="entry name" value="Hydrolase_YcaC-like"/>
</dbReference>
<keyword evidence="1" id="KW-0732">Signal</keyword>
<feature type="signal peptide" evidence="1">
    <location>
        <begin position="1"/>
        <end position="33"/>
    </location>
</feature>
<evidence type="ECO:0000313" key="3">
    <source>
        <dbReference type="EMBL" id="PLC40606.1"/>
    </source>
</evidence>
<evidence type="ECO:0000259" key="2">
    <source>
        <dbReference type="Pfam" id="PF00857"/>
    </source>
</evidence>
<dbReference type="PANTHER" id="PTHR43559">
    <property type="entry name" value="HYDROLASE YCAC-RELATED"/>
    <property type="match status" value="1"/>
</dbReference>
<dbReference type="AlphaFoldDB" id="A0A2N4TLM7"/>
<comment type="caution">
    <text evidence="3">The sequence shown here is derived from an EMBL/GenBank/DDBJ whole genome shotgun (WGS) entry which is preliminary data.</text>
</comment>
<sequence length="245" mass="26807">MTNIKRRKFFTTMGAISTIAPVAAATISSNVLAANHPLSSASKTMKNSAEKKVFDAKNSAIILIDHQTSTMNWIYSQDKKVVENNLRMLARIGAEVNIPLVITTTMEETVGPTWEGIQQAAPKQYSDRIKRGGTLNCFIDPVFKKHVKDLGRENLIICGLTTDICLLHTVESALQEGHNVIVVADASGSTSKLADETSFDYFRQIGAYVLSANAAVTELFQDFSTPDGQKVMQINLQEVISKLGK</sequence>
<dbReference type="PANTHER" id="PTHR43559:SF3">
    <property type="entry name" value="HYDROLASE YCAC-RELATED"/>
    <property type="match status" value="1"/>
</dbReference>
<organism evidence="3 4">
    <name type="scientific">Ralstonia pickettii</name>
    <name type="common">Burkholderia pickettii</name>
    <dbReference type="NCBI Taxonomy" id="329"/>
    <lineage>
        <taxon>Bacteria</taxon>
        <taxon>Pseudomonadati</taxon>
        <taxon>Pseudomonadota</taxon>
        <taxon>Betaproteobacteria</taxon>
        <taxon>Burkholderiales</taxon>
        <taxon>Burkholderiaceae</taxon>
        <taxon>Ralstonia</taxon>
    </lineage>
</organism>
<dbReference type="EMBL" id="PKQE01000006">
    <property type="protein sequence ID" value="PLC40606.1"/>
    <property type="molecule type" value="Genomic_DNA"/>
</dbReference>
<dbReference type="RefSeq" id="WP_102067395.1">
    <property type="nucleotide sequence ID" value="NZ_PKQE01000006.1"/>
</dbReference>
<dbReference type="OrthoDB" id="1157330at2"/>
<gene>
    <name evidence="3" type="ORF">C0Q88_22695</name>
</gene>
<proteinExistence type="predicted"/>